<dbReference type="InterPro" id="IPR050228">
    <property type="entry name" value="Carboxylesterase_BioH"/>
</dbReference>
<dbReference type="InterPro" id="IPR029058">
    <property type="entry name" value="AB_hydrolase_fold"/>
</dbReference>
<sequence>MSELNVTTWGNGTPVVFVHGSLVTGVEEWHAQQPLAEEGFCLVVPDRRGYGGSPTVHGEDFLRDADDVAELLGDGAHVVAHSYGGLGAMLAASRRPEATLSLALLEPPAFTVVRHDSAGHALVEDVRDVFDAELPDQEWLVRFLKAVGTDPATLPAGVLEEVAPFVPLVRRSRKPWECDLPTAALTSAPFPKLVVSGGHSDAFDAICDALAERIDAECIEVSGAGHEIQFVGPPLNQALLDLWRKVA</sequence>
<dbReference type="InterPro" id="IPR000073">
    <property type="entry name" value="AB_hydrolase_1"/>
</dbReference>
<dbReference type="RefSeq" id="WP_345395747.1">
    <property type="nucleotide sequence ID" value="NZ_BAABLA010000024.1"/>
</dbReference>
<proteinExistence type="predicted"/>
<dbReference type="Proteomes" id="UP001596337">
    <property type="component" value="Unassembled WGS sequence"/>
</dbReference>
<dbReference type="EMBL" id="JBHSXX010000001">
    <property type="protein sequence ID" value="MFC6866563.1"/>
    <property type="molecule type" value="Genomic_DNA"/>
</dbReference>
<dbReference type="Gene3D" id="3.40.50.1820">
    <property type="entry name" value="alpha/beta hydrolase"/>
    <property type="match status" value="1"/>
</dbReference>
<protein>
    <submittedName>
        <fullName evidence="2">Alpha/beta fold hydrolase</fullName>
    </submittedName>
</protein>
<evidence type="ECO:0000313" key="3">
    <source>
        <dbReference type="Proteomes" id="UP001596337"/>
    </source>
</evidence>
<dbReference type="GO" id="GO:0016787">
    <property type="term" value="F:hydrolase activity"/>
    <property type="evidence" value="ECO:0007669"/>
    <property type="project" value="UniProtKB-KW"/>
</dbReference>
<reference evidence="3" key="1">
    <citation type="journal article" date="2019" name="Int. J. Syst. Evol. Microbiol.">
        <title>The Global Catalogue of Microorganisms (GCM) 10K type strain sequencing project: providing services to taxonomists for standard genome sequencing and annotation.</title>
        <authorList>
            <consortium name="The Broad Institute Genomics Platform"/>
            <consortium name="The Broad Institute Genome Sequencing Center for Infectious Disease"/>
            <person name="Wu L."/>
            <person name="Ma J."/>
        </authorList>
    </citation>
    <scope>NUCLEOTIDE SEQUENCE [LARGE SCALE GENOMIC DNA]</scope>
    <source>
        <strain evidence="3">KCTC 32255</strain>
    </source>
</reference>
<dbReference type="PANTHER" id="PTHR43194:SF2">
    <property type="entry name" value="PEROXISOMAL MEMBRANE PROTEIN LPX1"/>
    <property type="match status" value="1"/>
</dbReference>
<evidence type="ECO:0000259" key="1">
    <source>
        <dbReference type="Pfam" id="PF12697"/>
    </source>
</evidence>
<accession>A0ABW2BUQ5</accession>
<gene>
    <name evidence="2" type="ORF">ACFQGD_05340</name>
</gene>
<dbReference type="Pfam" id="PF12697">
    <property type="entry name" value="Abhydrolase_6"/>
    <property type="match status" value="1"/>
</dbReference>
<name>A0ABW2BUQ5_9PSEU</name>
<comment type="caution">
    <text evidence="2">The sequence shown here is derived from an EMBL/GenBank/DDBJ whole genome shotgun (WGS) entry which is preliminary data.</text>
</comment>
<evidence type="ECO:0000313" key="2">
    <source>
        <dbReference type="EMBL" id="MFC6866563.1"/>
    </source>
</evidence>
<keyword evidence="3" id="KW-1185">Reference proteome</keyword>
<keyword evidence="2" id="KW-0378">Hydrolase</keyword>
<dbReference type="SUPFAM" id="SSF53474">
    <property type="entry name" value="alpha/beta-Hydrolases"/>
    <property type="match status" value="1"/>
</dbReference>
<dbReference type="PANTHER" id="PTHR43194">
    <property type="entry name" value="HYDROLASE ALPHA/BETA FOLD FAMILY"/>
    <property type="match status" value="1"/>
</dbReference>
<organism evidence="2 3">
    <name type="scientific">Haloechinothrix salitolerans</name>
    <dbReference type="NCBI Taxonomy" id="926830"/>
    <lineage>
        <taxon>Bacteria</taxon>
        <taxon>Bacillati</taxon>
        <taxon>Actinomycetota</taxon>
        <taxon>Actinomycetes</taxon>
        <taxon>Pseudonocardiales</taxon>
        <taxon>Pseudonocardiaceae</taxon>
        <taxon>Haloechinothrix</taxon>
    </lineage>
</organism>
<feature type="domain" description="AB hydrolase-1" evidence="1">
    <location>
        <begin position="15"/>
        <end position="227"/>
    </location>
</feature>